<feature type="coiled-coil region" evidence="1">
    <location>
        <begin position="356"/>
        <end position="391"/>
    </location>
</feature>
<keyword evidence="3" id="KW-1185">Reference proteome</keyword>
<dbReference type="EMBL" id="JAOAOG010000073">
    <property type="protein sequence ID" value="KAJ6250737.1"/>
    <property type="molecule type" value="Genomic_DNA"/>
</dbReference>
<feature type="coiled-coil region" evidence="1">
    <location>
        <begin position="68"/>
        <end position="131"/>
    </location>
</feature>
<evidence type="ECO:0000313" key="3">
    <source>
        <dbReference type="Proteomes" id="UP001150062"/>
    </source>
</evidence>
<keyword evidence="1" id="KW-0175">Coiled coil</keyword>
<accession>A0ABQ8Z1V8</accession>
<comment type="caution">
    <text evidence="2">The sequence shown here is derived from an EMBL/GenBank/DDBJ whole genome shotgun (WGS) entry which is preliminary data.</text>
</comment>
<name>A0ABQ8Z1V8_9EUKA</name>
<reference evidence="2" key="1">
    <citation type="submission" date="2022-08" db="EMBL/GenBank/DDBJ databases">
        <title>Novel sulfate-reducing endosymbionts in the free-living metamonad Anaeramoeba.</title>
        <authorList>
            <person name="Jerlstrom-Hultqvist J."/>
            <person name="Cepicka I."/>
            <person name="Gallot-Lavallee L."/>
            <person name="Salas-Leiva D."/>
            <person name="Curtis B.A."/>
            <person name="Zahonova K."/>
            <person name="Pipaliya S."/>
            <person name="Dacks J."/>
            <person name="Roger A.J."/>
        </authorList>
    </citation>
    <scope>NUCLEOTIDE SEQUENCE</scope>
    <source>
        <strain evidence="2">Schooner1</strain>
    </source>
</reference>
<evidence type="ECO:0000313" key="2">
    <source>
        <dbReference type="EMBL" id="KAJ6250737.1"/>
    </source>
</evidence>
<dbReference type="Proteomes" id="UP001150062">
    <property type="component" value="Unassembled WGS sequence"/>
</dbReference>
<gene>
    <name evidence="2" type="ORF">M0813_15550</name>
</gene>
<sequence>MLKQDYFDFTINFAIRVIKEIYNRIKIYRKMGAMGENLKLLLENLKMCIDCLQQIAESTQKVNLSIGKTQLLEELLELTKQIAKLLEKNHKKTNMGKIKSFIRSKQFKNKTEQIKSKIEKLIQNLNEITSDDVLFDRNFLDQFDSINDDNSLMELFKIYKQVLFRNQKFSKDARKFLKNCEKIIKGNIKKYPLAIFSELHRIKYKQNQKETILLRLDVTNFEKVINSCDKYIKNFKWYEEKKCLCGLELEIIQQLILSSSGIGIFIDISQPVQQQFRELIELYQDRIKIPKKHFKKRMGEWKSHLEKKKSKFLLHNVNYYDQLPKCIYKKKTNSDQSFLTKKEIIENFENKYLTENENYTSQNNTALSKNQNQNEKEIEKLKKEIVLLKLMKQDQGENYSTNQVNKLNDLKRHFFGFLEQKYKNSNSTNENLPQLRELFNQIIQKKKRTIKDKVEFEKNKKNNKIKIFKNDSLFEYGIHCISSGDESPLENEDIITQVISFKKTHKRKNFNLNITCGSQSDDEGSGFEND</sequence>
<evidence type="ECO:0000256" key="1">
    <source>
        <dbReference type="SAM" id="Coils"/>
    </source>
</evidence>
<organism evidence="2 3">
    <name type="scientific">Anaeramoeba flamelloides</name>
    <dbReference type="NCBI Taxonomy" id="1746091"/>
    <lineage>
        <taxon>Eukaryota</taxon>
        <taxon>Metamonada</taxon>
        <taxon>Anaeramoebidae</taxon>
        <taxon>Anaeramoeba</taxon>
    </lineage>
</organism>
<protein>
    <submittedName>
        <fullName evidence="2">Myb/sant-like DNA-binding domain protein</fullName>
    </submittedName>
</protein>
<proteinExistence type="predicted"/>